<name>A0ABM0MLR9_SACKO</name>
<evidence type="ECO:0000313" key="5">
    <source>
        <dbReference type="RefSeq" id="XP_006820960.1"/>
    </source>
</evidence>
<feature type="region of interest" description="Disordered" evidence="2">
    <location>
        <begin position="686"/>
        <end position="754"/>
    </location>
</feature>
<feature type="compositionally biased region" description="Basic and acidic residues" evidence="2">
    <location>
        <begin position="1672"/>
        <end position="1683"/>
    </location>
</feature>
<evidence type="ECO:0000256" key="1">
    <source>
        <dbReference type="PROSITE-ProRule" id="PRU00339"/>
    </source>
</evidence>
<evidence type="ECO:0000259" key="3">
    <source>
        <dbReference type="PROSITE" id="PS50853"/>
    </source>
</evidence>
<keyword evidence="4" id="KW-1185">Reference proteome</keyword>
<dbReference type="RefSeq" id="XP_006820960.1">
    <property type="nucleotide sequence ID" value="XM_006820897.1"/>
</dbReference>
<sequence length="2290" mass="257041">MAVVLQHKAAQNVKQPPSTFYTGKKNPVIAAFEDECKLFIQFMKRKVSPTYVRKDDEACSRAADSMFALWNKYEERLPRMLYLTRLIEMGDFLVSVKEYDMALWQCFGRYLQQFGDRQIEDITDIETVKDLFFPDGMETKHASLTFRALYGKSICNYQVVLLIDSQLQNIESVTQCIKILAFLRLITQVVLPREPLCWLVYNGTIHIYSVSRHLMTLGHSAQVLEYLLWACMCMESSIPLLSLKYLLWRTTLYTAVCQCYYDSKAPQHAEMFARRALNKINELSQLEKISSAPGSLECESIFRQAAVKVGVMVYKRAVFDTRKKPKGLLRPKTRSNLKDFQSHVGGRNAPTIIIANDGRLVWRKTAKQRRDELVKKHGNLPWPRTPAEKLLADMFEGSAAQFLAILETIADSTRRMLLTGPAAPDSDDHILDVFSELFFAGVELISGGGGHSPRSPQQATEPTLLGLAESRRSLIEMATRGEDGISLHSVVKFIKWSYNYEQWDTFDALVELALEHIKEMQDPYYAADEKALEILLAMEPLNPSRKYKKTVSHADESSQSEIGLPPPPTQASQKSVIVSHHDDMINLAELLNSCVHDPVGVTVDRDMIVDATLFLWNKCKNTFQKFQTGASDSGKYLQRMDNPGKWVHILSIVHEVMYWCGISLVDPAVTAEVALRLALVLENNASTDTPERAQSGKGKSKSGVGDSASMTGRMSADMDEQSVSSGAAKDSAGGKSPTKSITSEGRDTGRPPTSMYSLTILQQSAKDQLLLARDILERALQGISDARAAVALTDGKSIADVGWVKELRDHLNVCMDSEDKDTSTEKIPDDPDAVRNLIMDLHMELLFMYHRVCLKLAAMKSAESDSKSKKSRKGKEISSDSSSYIENVDELSNRCNKNLISKALFYMQKALSAFRDGASSKELQPTLQEAMNLITKAQDQEYKLFTQNTEPGVVRESGAPPAPLLLCRTDSMMVFKPAPFNPAEKVAWYRLFARTASGSNVKVRLNDYFLPGTGNQVPAYDCELSVSGLSPSERYVFAVAAYTSDGKLIGDSIGDTSKPILASHPLPVLMAWAFLSQAAYQVQCYSIAQTACDVLWQHFVAPAPPQNAEVTIDTAKQDFRLTLKKLNYYTVSVSSPVLLRMCLGGIFINVDVSARDGALFSDKLCDQGPYYPGQLGRLGQCERMLVAIELAGWLNESNMALQAVVQCYGLLAPMLHYKIPSIPTLQVLMRCQAVLNEIPISLRIRRQVSINDSLHHMIATITYYLTKILRTTWKQRHVANNIVEMGKKMLKEATKEKDGQGKEVAAVDTVDSVDALGGAQASKKKRPRRQGQMTYNIEGPQNEELRALEAHMLKLSKMAQSTDDLTGSEDPNLLHAYIAALPSRHAYKEVSKFRRRTRFLEFLVLVVQKALSESQIDVAIEWCDETLEWLHRRNETLSAIKATLSKQPGAVTVAGDDPKKFAAAVVEYNKNKPQERSPESKSPRKKKKKYQLLISRSDVKLSDAERHKQEEREEKAIESMEAILPDYWHTYHRRKRLRKICADELPWRCQINILLGLCHFAKFLNKIDLREKFMHGTATDIFRSSYLDHEWFTFETAGTLVVGWDGGPTRQMTRENFRPPTHSEPVTDPLQQLNFMETDKKGFTTAIEIAAAAAVGNAPPPVPPPPADKDDDTPRTYRSDESLGKTATKTATHAASEFDSISVKTTMDELNKAFGYFQKAVVLAHRGHHWTLLQNACRSLWNCAHTALLRAFTSNTGGGSGVLTADQLRQLVWQPFYIASECLIDMMVILQSEAEKKAKKKKKQPEVRVNTWMGSVTDEKGGASLKFEEPLDDITTIDARWTRRMIMRTIEILFYEQRWEKVADMCMKFNNVTQERYAEPVCPLLIQAQRKLADRVAAHGGPPPLQPHFQRASEAAGGVRITASNYQDVQLRVEADANNYKPIDPGGHIDPEGHDVYLGPADAYKLVCVPLDVTDSLTSLRDALDVSHYVARALQHSRKLLVLYLAGQQNATRSPSRMSTHSRVEFAESEGKPQGPTPADLMKCEFKAMTDTQSSALPRSQLSIVIESYDKTIEMLQARNYRGLAAQAMHELGNVYYHAGSIRAAYKWWAEALDLIMNTTDTLHTWRELLSSGDPHQDASAKLLERCGLWGCVLAGILTAKIAQYILTSDLGLRMQSCFLSAVLFKSLFRSTLPHPTADRDFALYEVGEGCEVQYLLPGIDLLSDRFRCDGRTLVACVRWVTEELSRGRHNLLVLPLLTLYQYFTTFVCRDLQRVVDGRILKKKSYYWGF</sequence>
<feature type="repeat" description="TPR" evidence="1">
    <location>
        <begin position="2086"/>
        <end position="2119"/>
    </location>
</feature>
<feature type="region of interest" description="Disordered" evidence="2">
    <location>
        <begin position="1470"/>
        <end position="1489"/>
    </location>
</feature>
<dbReference type="PROSITE" id="PS50005">
    <property type="entry name" value="TPR"/>
    <property type="match status" value="1"/>
</dbReference>
<dbReference type="Proteomes" id="UP000694865">
    <property type="component" value="Unplaced"/>
</dbReference>
<evidence type="ECO:0000256" key="2">
    <source>
        <dbReference type="SAM" id="MobiDB-lite"/>
    </source>
</evidence>
<protein>
    <submittedName>
        <fullName evidence="5">Uncharacterized protein LOC100370423</fullName>
    </submittedName>
</protein>
<evidence type="ECO:0000313" key="4">
    <source>
        <dbReference type="Proteomes" id="UP000694865"/>
    </source>
</evidence>
<dbReference type="PANTHER" id="PTHR33487:SF1">
    <property type="entry name" value="CILIA- AND FLAGELLA-ASSOCIATED PROTEIN 54"/>
    <property type="match status" value="1"/>
</dbReference>
<accession>A0ABM0MLR9</accession>
<dbReference type="InterPro" id="IPR019734">
    <property type="entry name" value="TPR_rpt"/>
</dbReference>
<dbReference type="PANTHER" id="PTHR33487">
    <property type="entry name" value="CILIA- AND FLAGELLA-ASSOCIATED PROTEIN 54"/>
    <property type="match status" value="1"/>
</dbReference>
<dbReference type="GeneID" id="100370423"/>
<feature type="region of interest" description="Disordered" evidence="2">
    <location>
        <begin position="1654"/>
        <end position="1690"/>
    </location>
</feature>
<feature type="domain" description="Fibronectin type-III" evidence="3">
    <location>
        <begin position="960"/>
        <end position="1067"/>
    </location>
</feature>
<gene>
    <name evidence="5" type="primary">LOC100370423</name>
</gene>
<dbReference type="InterPro" id="IPR003961">
    <property type="entry name" value="FN3_dom"/>
</dbReference>
<proteinExistence type="predicted"/>
<reference evidence="5" key="1">
    <citation type="submission" date="2025-08" db="UniProtKB">
        <authorList>
            <consortium name="RefSeq"/>
        </authorList>
    </citation>
    <scope>IDENTIFICATION</scope>
    <source>
        <tissue evidence="5">Testes</tissue>
    </source>
</reference>
<dbReference type="PROSITE" id="PS50853">
    <property type="entry name" value="FN3"/>
    <property type="match status" value="1"/>
</dbReference>
<feature type="region of interest" description="Disordered" evidence="2">
    <location>
        <begin position="550"/>
        <end position="572"/>
    </location>
</feature>
<dbReference type="Pfam" id="PF14858">
    <property type="entry name" value="CFAP54_N"/>
    <property type="match status" value="2"/>
</dbReference>
<dbReference type="InterPro" id="IPR027912">
    <property type="entry name" value="CFAP54"/>
</dbReference>
<organism evidence="4 5">
    <name type="scientific">Saccoglossus kowalevskii</name>
    <name type="common">Acorn worm</name>
    <dbReference type="NCBI Taxonomy" id="10224"/>
    <lineage>
        <taxon>Eukaryota</taxon>
        <taxon>Metazoa</taxon>
        <taxon>Hemichordata</taxon>
        <taxon>Enteropneusta</taxon>
        <taxon>Harrimaniidae</taxon>
        <taxon>Saccoglossus</taxon>
    </lineage>
</organism>
<keyword evidence="1" id="KW-0802">TPR repeat</keyword>
<feature type="compositionally biased region" description="Basic and acidic residues" evidence="2">
    <location>
        <begin position="1470"/>
        <end position="1482"/>
    </location>
</feature>